<proteinExistence type="predicted"/>
<reference evidence="2 3" key="1">
    <citation type="submission" date="2020-01" db="EMBL/GenBank/DDBJ databases">
        <title>Paenibacillus soybeanensis sp. nov. isolated from the nodules of soybean (Glycine max(L.) Merr).</title>
        <authorList>
            <person name="Wang H."/>
        </authorList>
    </citation>
    <scope>NUCLEOTIDE SEQUENCE [LARGE SCALE GENOMIC DNA]</scope>
    <source>
        <strain evidence="2 3">T1</strain>
    </source>
</reference>
<gene>
    <name evidence="2" type="ORF">GT019_20545</name>
</gene>
<accession>A0ABW9XUD2</accession>
<comment type="caution">
    <text evidence="2">The sequence shown here is derived from an EMBL/GenBank/DDBJ whole genome shotgun (WGS) entry which is preliminary data.</text>
</comment>
<dbReference type="InterPro" id="IPR006059">
    <property type="entry name" value="SBP"/>
</dbReference>
<dbReference type="Proteomes" id="UP000665561">
    <property type="component" value="Unassembled WGS sequence"/>
</dbReference>
<keyword evidence="3" id="KW-1185">Reference proteome</keyword>
<dbReference type="Gene3D" id="3.40.190.10">
    <property type="entry name" value="Periplasmic binding protein-like II"/>
    <property type="match status" value="2"/>
</dbReference>
<dbReference type="PANTHER" id="PTHR43649">
    <property type="entry name" value="ARABINOSE-BINDING PROTEIN-RELATED"/>
    <property type="match status" value="1"/>
</dbReference>
<protein>
    <submittedName>
        <fullName evidence="2">Extracellular solute-binding protein</fullName>
    </submittedName>
</protein>
<evidence type="ECO:0000256" key="1">
    <source>
        <dbReference type="SAM" id="MobiDB-lite"/>
    </source>
</evidence>
<evidence type="ECO:0000313" key="2">
    <source>
        <dbReference type="EMBL" id="NBD26269.1"/>
    </source>
</evidence>
<dbReference type="InterPro" id="IPR050490">
    <property type="entry name" value="Bact_solute-bd_prot1"/>
</dbReference>
<dbReference type="EMBL" id="JAAAMV010000020">
    <property type="protein sequence ID" value="NBD26269.1"/>
    <property type="molecule type" value="Genomic_DNA"/>
</dbReference>
<feature type="region of interest" description="Disordered" evidence="1">
    <location>
        <begin position="60"/>
        <end position="90"/>
    </location>
</feature>
<dbReference type="PANTHER" id="PTHR43649:SF14">
    <property type="entry name" value="BLR3389 PROTEIN"/>
    <property type="match status" value="1"/>
</dbReference>
<organism evidence="2 3">
    <name type="scientific">Paenibacillus glycinis</name>
    <dbReference type="NCBI Taxonomy" id="2697035"/>
    <lineage>
        <taxon>Bacteria</taxon>
        <taxon>Bacillati</taxon>
        <taxon>Bacillota</taxon>
        <taxon>Bacilli</taxon>
        <taxon>Bacillales</taxon>
        <taxon>Paenibacillaceae</taxon>
        <taxon>Paenibacillus</taxon>
    </lineage>
</organism>
<evidence type="ECO:0000313" key="3">
    <source>
        <dbReference type="Proteomes" id="UP000665561"/>
    </source>
</evidence>
<feature type="compositionally biased region" description="Low complexity" evidence="1">
    <location>
        <begin position="60"/>
        <end position="79"/>
    </location>
</feature>
<sequence>MGASRCNRLQPQSPGTIRFSRRKKGNVLRNQRFTVFASTAAALLILSACSSGGGNANNANNAATAPDNAATAPEPTESATNDDGASAPATKEPVKLRIYAAYFDDDTKKPYDYAVAELKKEMPNVELVLDPSMQDDGQKLRTYAASGNMPDIFQADYKTMKAFAASKNIELLDDAAPTAQFKSDLNPGNEPVMITPDGHVYSYPFAGIEFQILYYNKKIFADAGVEAPIKTYDQWKDAIQKFKAKGIVPLAIFSKEKWIGNSFFKGLLTREEPQGYAALTGKELPDAFELAAKQFNDLKDAGLFDPNATNTNYDQASSMFYTGKAAMLVNGQWEIYSADKNLGADVDWMYWPAKDEATYEASKFNMDGSGEPGGFSVSPTSKNKETAIEVAAFLARKYAEFKYTQLGNPIVSVKIDKPVVAKPPAMMQRLIDETLPNVKSFAKLNENVKINTALDDNTQNLIVKGFSDADFDKNMNRVLASENK</sequence>
<name>A0ABW9XUD2_9BACL</name>
<dbReference type="SUPFAM" id="SSF53850">
    <property type="entry name" value="Periplasmic binding protein-like II"/>
    <property type="match status" value="1"/>
</dbReference>
<dbReference type="Pfam" id="PF01547">
    <property type="entry name" value="SBP_bac_1"/>
    <property type="match status" value="1"/>
</dbReference>